<dbReference type="GO" id="GO:0003677">
    <property type="term" value="F:DNA binding"/>
    <property type="evidence" value="ECO:0007669"/>
    <property type="project" value="InterPro"/>
</dbReference>
<proteinExistence type="predicted"/>
<dbReference type="EMBL" id="RCUX01000018">
    <property type="protein sequence ID" value="RLP72319.1"/>
    <property type="molecule type" value="Genomic_DNA"/>
</dbReference>
<evidence type="ECO:0000313" key="3">
    <source>
        <dbReference type="Proteomes" id="UP000272503"/>
    </source>
</evidence>
<evidence type="ECO:0000313" key="2">
    <source>
        <dbReference type="EMBL" id="RLP72319.1"/>
    </source>
</evidence>
<comment type="caution">
    <text evidence="2">The sequence shown here is derived from an EMBL/GenBank/DDBJ whole genome shotgun (WGS) entry which is preliminary data.</text>
</comment>
<name>A0A3L6ZWQ7_9MICO</name>
<evidence type="ECO:0000259" key="1">
    <source>
        <dbReference type="Pfam" id="PF03374"/>
    </source>
</evidence>
<dbReference type="OrthoDB" id="9812611at2"/>
<organism evidence="2 3">
    <name type="scientific">Mycetocola tolaasinivorans</name>
    <dbReference type="NCBI Taxonomy" id="76635"/>
    <lineage>
        <taxon>Bacteria</taxon>
        <taxon>Bacillati</taxon>
        <taxon>Actinomycetota</taxon>
        <taxon>Actinomycetes</taxon>
        <taxon>Micrococcales</taxon>
        <taxon>Microbacteriaceae</taxon>
        <taxon>Mycetocola</taxon>
    </lineage>
</organism>
<sequence>MIRSDKAEAVAFRRWITAEVLPTIRKTGSYGAAAALPATYADALRELAATVEQTAALEAKIQIDSPKVSYVDQFVADEDLLLLRTVAKTIGVPEGELREALIARGWIYEEHSTRWSEKQQELVKVVRYSAYSQKRAYFRPVLRHDAPRFKGEVMHTLKVTPQGAEAIARNFREVAV</sequence>
<dbReference type="AlphaFoldDB" id="A0A3L6ZWQ7"/>
<accession>A0A3L6ZWQ7</accession>
<dbReference type="Pfam" id="PF03374">
    <property type="entry name" value="ANT"/>
    <property type="match status" value="1"/>
</dbReference>
<dbReference type="Proteomes" id="UP000272503">
    <property type="component" value="Unassembled WGS sequence"/>
</dbReference>
<dbReference type="InterPro" id="IPR005039">
    <property type="entry name" value="Ant_C"/>
</dbReference>
<protein>
    <recommendedName>
        <fullName evidence="1">Antirepressor protein C-terminal domain-containing protein</fullName>
    </recommendedName>
</protein>
<gene>
    <name evidence="2" type="ORF">D9V32_15510</name>
</gene>
<keyword evidence="3" id="KW-1185">Reference proteome</keyword>
<feature type="domain" description="Antirepressor protein C-terminal" evidence="1">
    <location>
        <begin position="58"/>
        <end position="172"/>
    </location>
</feature>
<reference evidence="2 3" key="1">
    <citation type="submission" date="2018-10" db="EMBL/GenBank/DDBJ databases">
        <authorList>
            <person name="Li J."/>
        </authorList>
    </citation>
    <scope>NUCLEOTIDE SEQUENCE [LARGE SCALE GENOMIC DNA]</scope>
    <source>
        <strain evidence="2 3">IF 016277</strain>
    </source>
</reference>